<evidence type="ECO:0000313" key="3">
    <source>
        <dbReference type="Proteomes" id="UP000009328"/>
    </source>
</evidence>
<protein>
    <submittedName>
        <fullName evidence="2">Peptidyl-prolyl cis-trans isomerase-like 2</fullName>
        <ecNumber evidence="2">5.2.1.8</ecNumber>
    </submittedName>
</protein>
<dbReference type="InParanoid" id="K0KQP0"/>
<dbReference type="eggNOG" id="KOG3113">
    <property type="taxonomic scope" value="Eukaryota"/>
</dbReference>
<dbReference type="SUPFAM" id="SSF57850">
    <property type="entry name" value="RING/U-box"/>
    <property type="match status" value="1"/>
</dbReference>
<dbReference type="Proteomes" id="UP000009328">
    <property type="component" value="Unassembled WGS sequence"/>
</dbReference>
<gene>
    <name evidence="2" type="ORF">BN7_4963</name>
</gene>
<dbReference type="PANTHER" id="PTHR12775:SF0">
    <property type="entry name" value="REPLICATION TERMINATION FACTOR 2"/>
    <property type="match status" value="1"/>
</dbReference>
<dbReference type="InterPro" id="IPR013083">
    <property type="entry name" value="Znf_RING/FYVE/PHD"/>
</dbReference>
<dbReference type="PANTHER" id="PTHR12775">
    <property type="entry name" value="PROTEIN C20ORF43 HOMOLOG"/>
    <property type="match status" value="1"/>
</dbReference>
<organism evidence="2 3">
    <name type="scientific">Wickerhamomyces ciferrii (strain ATCC 14091 / BCRC 22168 / CBS 111 / JCM 3599 / NBRC 0793 / NRRL Y-1031 F-60-10)</name>
    <name type="common">Yeast</name>
    <name type="synonym">Pichia ciferrii</name>
    <dbReference type="NCBI Taxonomy" id="1206466"/>
    <lineage>
        <taxon>Eukaryota</taxon>
        <taxon>Fungi</taxon>
        <taxon>Dikarya</taxon>
        <taxon>Ascomycota</taxon>
        <taxon>Saccharomycotina</taxon>
        <taxon>Saccharomycetes</taxon>
        <taxon>Phaffomycetales</taxon>
        <taxon>Wickerhamomycetaceae</taxon>
        <taxon>Wickerhamomyces</taxon>
    </lineage>
</organism>
<evidence type="ECO:0000313" key="2">
    <source>
        <dbReference type="EMBL" id="CCH45381.1"/>
    </source>
</evidence>
<dbReference type="EMBL" id="CAIF01000195">
    <property type="protein sequence ID" value="CCH45381.1"/>
    <property type="molecule type" value="Genomic_DNA"/>
</dbReference>
<dbReference type="GO" id="GO:0005634">
    <property type="term" value="C:nucleus"/>
    <property type="evidence" value="ECO:0007669"/>
    <property type="project" value="TreeGrafter"/>
</dbReference>
<feature type="compositionally biased region" description="Basic and acidic residues" evidence="1">
    <location>
        <begin position="178"/>
        <end position="194"/>
    </location>
</feature>
<dbReference type="EC" id="5.2.1.8" evidence="2"/>
<name>K0KQP0_WICCF</name>
<dbReference type="AlphaFoldDB" id="K0KQP0"/>
<dbReference type="GO" id="GO:0006274">
    <property type="term" value="P:DNA replication termination"/>
    <property type="evidence" value="ECO:0007669"/>
    <property type="project" value="TreeGrafter"/>
</dbReference>
<keyword evidence="3" id="KW-1185">Reference proteome</keyword>
<evidence type="ECO:0000256" key="1">
    <source>
        <dbReference type="SAM" id="MobiDB-lite"/>
    </source>
</evidence>
<dbReference type="Pfam" id="PF04641">
    <property type="entry name" value="Rtf2"/>
    <property type="match status" value="1"/>
</dbReference>
<feature type="region of interest" description="Disordered" evidence="1">
    <location>
        <begin position="167"/>
        <end position="194"/>
    </location>
</feature>
<dbReference type="HOGENOM" id="CLU_048955_2_1_1"/>
<keyword evidence="2" id="KW-0413">Isomerase</keyword>
<dbReference type="STRING" id="1206466.K0KQP0"/>
<dbReference type="Gene3D" id="3.30.40.10">
    <property type="entry name" value="Zinc/RING finger domain, C3HC4 (zinc finger)"/>
    <property type="match status" value="1"/>
</dbReference>
<comment type="caution">
    <text evidence="2">The sequence shown here is derived from an EMBL/GenBank/DDBJ whole genome shotgun (WGS) entry which is preliminary data.</text>
</comment>
<dbReference type="GO" id="GO:0003755">
    <property type="term" value="F:peptidyl-prolyl cis-trans isomerase activity"/>
    <property type="evidence" value="ECO:0007669"/>
    <property type="project" value="UniProtKB-EC"/>
</dbReference>
<accession>K0KQP0</accession>
<proteinExistence type="predicted"/>
<reference evidence="2 3" key="1">
    <citation type="journal article" date="2012" name="Eukaryot. Cell">
        <title>Draft genome sequence of Wickerhamomyces ciferrii NRRL Y-1031 F-60-10.</title>
        <authorList>
            <person name="Schneider J."/>
            <person name="Andrea H."/>
            <person name="Blom J."/>
            <person name="Jaenicke S."/>
            <person name="Ruckert C."/>
            <person name="Schorsch C."/>
            <person name="Szczepanowski R."/>
            <person name="Farwick M."/>
            <person name="Goesmann A."/>
            <person name="Puhler A."/>
            <person name="Schaffer S."/>
            <person name="Tauch A."/>
            <person name="Kohler T."/>
            <person name="Brinkrolf K."/>
        </authorList>
    </citation>
    <scope>NUCLEOTIDE SEQUENCE [LARGE SCALE GENOMIC DNA]</scope>
    <source>
        <strain evidence="3">ATCC 14091 / BCRC 22168 / CBS 111 / JCM 3599 / NBRC 0793 / NRRL Y-1031 F-60-10</strain>
    </source>
</reference>
<dbReference type="InterPro" id="IPR006735">
    <property type="entry name" value="Rtf2"/>
</dbReference>
<sequence>MSTSTNFAHEYNRIGKWSSCTLTNEPLDIPIVSDYKGNLYNKESILEYLLNPDDFTSNQKLLISHIKSLKDIVELKISKNQSNELICSITGNILGSNGIPYIYLVKCQDIFAKKCLTTIHKDCLKCPVCDLEYSKDDIIVINPEIKEDIINQQERIEKLESLGLTHSLKKQKNKKKRKDNDDKKPDSKIKRVKT</sequence>
<feature type="compositionally biased region" description="Basic residues" evidence="1">
    <location>
        <begin position="167"/>
        <end position="177"/>
    </location>
</feature>